<evidence type="ECO:0008006" key="3">
    <source>
        <dbReference type="Google" id="ProtNLM"/>
    </source>
</evidence>
<dbReference type="SUPFAM" id="SSF81301">
    <property type="entry name" value="Nucleotidyltransferase"/>
    <property type="match status" value="1"/>
</dbReference>
<reference evidence="1 2" key="1">
    <citation type="submission" date="2024-08" db="EMBL/GenBank/DDBJ databases">
        <authorList>
            <person name="Cucini C."/>
            <person name="Frati F."/>
        </authorList>
    </citation>
    <scope>NUCLEOTIDE SEQUENCE [LARGE SCALE GENOMIC DNA]</scope>
</reference>
<dbReference type="Gene3D" id="3.30.460.10">
    <property type="entry name" value="Beta Polymerase, domain 2"/>
    <property type="match status" value="1"/>
</dbReference>
<comment type="caution">
    <text evidence="1">The sequence shown here is derived from an EMBL/GenBank/DDBJ whole genome shotgun (WGS) entry which is preliminary data.</text>
</comment>
<keyword evidence="2" id="KW-1185">Reference proteome</keyword>
<dbReference type="Proteomes" id="UP001642540">
    <property type="component" value="Unassembled WGS sequence"/>
</dbReference>
<dbReference type="Gene3D" id="1.10.1410.20">
    <property type="entry name" value="2'-5'-oligoadenylate synthetase 1, domain 2"/>
    <property type="match status" value="1"/>
</dbReference>
<organism evidence="1 2">
    <name type="scientific">Orchesella dallaii</name>
    <dbReference type="NCBI Taxonomy" id="48710"/>
    <lineage>
        <taxon>Eukaryota</taxon>
        <taxon>Metazoa</taxon>
        <taxon>Ecdysozoa</taxon>
        <taxon>Arthropoda</taxon>
        <taxon>Hexapoda</taxon>
        <taxon>Collembola</taxon>
        <taxon>Entomobryomorpha</taxon>
        <taxon>Entomobryoidea</taxon>
        <taxon>Orchesellidae</taxon>
        <taxon>Orchesellinae</taxon>
        <taxon>Orchesella</taxon>
    </lineage>
</organism>
<proteinExistence type="predicted"/>
<dbReference type="InterPro" id="IPR043519">
    <property type="entry name" value="NT_sf"/>
</dbReference>
<dbReference type="PANTHER" id="PTHR11258">
    <property type="entry name" value="2-5 OLIGOADENYLATE SYNTHETASE"/>
    <property type="match status" value="1"/>
</dbReference>
<name>A0ABP1S689_9HEXA</name>
<evidence type="ECO:0000313" key="1">
    <source>
        <dbReference type="EMBL" id="CAL8144666.1"/>
    </source>
</evidence>
<dbReference type="PANTHER" id="PTHR11258:SF11">
    <property type="entry name" value="C2H2-TYPE DOMAIN-CONTAINING PROTEIN"/>
    <property type="match status" value="1"/>
</dbReference>
<gene>
    <name evidence="1" type="ORF">ODALV1_LOCUS30261</name>
</gene>
<sequence length="477" mass="54819">MGRISKSEARARLDSSLLRFGESLKCEDEYGGEAKRLVDKLFRTLQEHLKNTKYALASAYIGGSFGKKTDVIEPDLDLVLLINKYNPAEDYDQMLDDIIRILRENEQDLKIFPSSYNRTNLSVNFRFLNGISVDLLPAANLKWNVLLKKMEEDEKFAYFFRPSCINEQIELMKIQDSFTHSLARIAKFWFKSLYLEDGFTGGSAMMELLAIEAAQKERKQENTSAIRAFRRILGMVQNLNKIRLAFCKKESGDWKRVPGGRITRNSRSRTVKFPNYAGTGEILQRPRFIIDPANPFSDFLEDKEEHLLQQLKEFSKIADGRLNRILNKKKKEFILELFEPPPRNLALEKSLALPVDYFVSSIDPYEGAIYSKVKVRNDILMKNEPSRRAVEVIKQHVLTIVYSIANGNLGSSAVNVETAVSKWITENHQAGKNKRPPITKHKQVDVTLQIPFKVTLPDLRNPVEKQCAIFVSMNWME</sequence>
<evidence type="ECO:0000313" key="2">
    <source>
        <dbReference type="Proteomes" id="UP001642540"/>
    </source>
</evidence>
<protein>
    <recommendedName>
        <fullName evidence="3">Polymerase nucleotidyl transferase domain-containing protein</fullName>
    </recommendedName>
</protein>
<dbReference type="EMBL" id="CAXLJM020000161">
    <property type="protein sequence ID" value="CAL8144666.1"/>
    <property type="molecule type" value="Genomic_DNA"/>
</dbReference>
<accession>A0ABP1S689</accession>